<comment type="caution">
    <text evidence="1">The sequence shown here is derived from an EMBL/GenBank/DDBJ whole genome shotgun (WGS) entry which is preliminary data.</text>
</comment>
<dbReference type="EMBL" id="JASBWV010000009">
    <property type="protein sequence ID" value="KAJ9124750.1"/>
    <property type="molecule type" value="Genomic_DNA"/>
</dbReference>
<sequence length="203" mass="22772">MSQFAEEPMQIGLTASTGNQEARMNDLQNGEDVTDDNDDEEEEEYEIEDILGHQLQKNVYLISWVGYGPEHNSWTLEQDFGSTDIIDDYWNKKGGRPAPSSASKSKRKSTAGTNSKRQVSHTPSTKKRRFSESPSAAGTKEKNGAGEKMTVEDHDEQTLGDVANDHKDSMAAYKDLPSWEEHVDRISTVERSANNRLVVYLVM</sequence>
<accession>A0ACC2XL43</accession>
<proteinExistence type="predicted"/>
<organism evidence="1 2">
    <name type="scientific">Naganishia onofrii</name>
    <dbReference type="NCBI Taxonomy" id="1851511"/>
    <lineage>
        <taxon>Eukaryota</taxon>
        <taxon>Fungi</taxon>
        <taxon>Dikarya</taxon>
        <taxon>Basidiomycota</taxon>
        <taxon>Agaricomycotina</taxon>
        <taxon>Tremellomycetes</taxon>
        <taxon>Filobasidiales</taxon>
        <taxon>Filobasidiaceae</taxon>
        <taxon>Naganishia</taxon>
    </lineage>
</organism>
<protein>
    <submittedName>
        <fullName evidence="1">Uncharacterized protein</fullName>
    </submittedName>
</protein>
<gene>
    <name evidence="1" type="ORF">QFC24_003118</name>
</gene>
<keyword evidence="2" id="KW-1185">Reference proteome</keyword>
<dbReference type="Proteomes" id="UP001234202">
    <property type="component" value="Unassembled WGS sequence"/>
</dbReference>
<reference evidence="1" key="1">
    <citation type="submission" date="2023-04" db="EMBL/GenBank/DDBJ databases">
        <title>Draft Genome sequencing of Naganishia species isolated from polar environments using Oxford Nanopore Technology.</title>
        <authorList>
            <person name="Leo P."/>
            <person name="Venkateswaran K."/>
        </authorList>
    </citation>
    <scope>NUCLEOTIDE SEQUENCE</scope>
    <source>
        <strain evidence="1">DBVPG 5303</strain>
    </source>
</reference>
<evidence type="ECO:0000313" key="1">
    <source>
        <dbReference type="EMBL" id="KAJ9124750.1"/>
    </source>
</evidence>
<evidence type="ECO:0000313" key="2">
    <source>
        <dbReference type="Proteomes" id="UP001234202"/>
    </source>
</evidence>
<name>A0ACC2XL43_9TREE</name>